<name>A0A552VCY8_9FIRM</name>
<organism evidence="2 3">
    <name type="scientific">Criibacterium bergeronii</name>
    <dbReference type="NCBI Taxonomy" id="1871336"/>
    <lineage>
        <taxon>Bacteria</taxon>
        <taxon>Bacillati</taxon>
        <taxon>Bacillota</taxon>
        <taxon>Clostridia</taxon>
        <taxon>Peptostreptococcales</taxon>
        <taxon>Filifactoraceae</taxon>
        <taxon>Criibacterium</taxon>
    </lineage>
</organism>
<dbReference type="Gene3D" id="3.30.457.10">
    <property type="entry name" value="Copper amine oxidase-like, N-terminal domain"/>
    <property type="match status" value="1"/>
</dbReference>
<dbReference type="SUPFAM" id="SSF55383">
    <property type="entry name" value="Copper amine oxidase, domain N"/>
    <property type="match status" value="2"/>
</dbReference>
<dbReference type="RefSeq" id="WP_144015600.1">
    <property type="nucleotide sequence ID" value="NZ_VJXW01000002.1"/>
</dbReference>
<evidence type="ECO:0000313" key="2">
    <source>
        <dbReference type="EMBL" id="TRW28345.1"/>
    </source>
</evidence>
<gene>
    <name evidence="2" type="ORF">FL857_02460</name>
</gene>
<dbReference type="InterPro" id="IPR012854">
    <property type="entry name" value="Cu_amine_oxidase-like_N"/>
</dbReference>
<sequence>MSKNFLVKMLMLFIFLLVFNTKAEFSFAQDIKIIVDGTYLTSDDIIINDNRALVPYRIISEYLGYEVNWDEDYRFCTVANINKQNMNDDALCPMFIVLFTEHPVSMALNQDTVFTELEKHKQDKDYKPYDDYLYLLKSSYDDYTSAINAEIAKKLKSGELIAEYSSIDVMVNKLNEKFGKLFYFSNLKVPAKIINDKTYVPLRFVAEIMGARVQWDEPQKTVIIYR</sequence>
<protein>
    <submittedName>
        <fullName evidence="2">Copper amine oxidase N-terminal domain-containing protein</fullName>
    </submittedName>
</protein>
<proteinExistence type="predicted"/>
<dbReference type="InterPro" id="IPR036582">
    <property type="entry name" value="Mao_N_sf"/>
</dbReference>
<dbReference type="AlphaFoldDB" id="A0A552VCY8"/>
<reference evidence="2 3" key="1">
    <citation type="submission" date="2019-07" db="EMBL/GenBank/DDBJ databases">
        <title>Criibacterium bergeronii gen. nov., sp. nov. isolated from human clinical samples.</title>
        <authorList>
            <person name="Maheux A.F."/>
            <person name="Boudreau D.K."/>
            <person name="Berube E."/>
            <person name="Brodeur S."/>
            <person name="Bernard K.A."/>
            <person name="Abed J.Y."/>
            <person name="Ducrey E."/>
            <person name="Guay E.F."/>
            <person name="Raymond F."/>
            <person name="Corbeil J."/>
            <person name="Domingo M.-C."/>
            <person name="Roy P.H."/>
            <person name="Boissinot M."/>
            <person name="Tocheva E.I."/>
            <person name="Omar R.F."/>
        </authorList>
    </citation>
    <scope>NUCLEOTIDE SEQUENCE [LARGE SCALE GENOMIC DNA]</scope>
    <source>
        <strain evidence="2 3">CCRI-24246</strain>
    </source>
</reference>
<dbReference type="Pfam" id="PF07833">
    <property type="entry name" value="Cu_amine_oxidN1"/>
    <property type="match status" value="2"/>
</dbReference>
<dbReference type="Proteomes" id="UP000319424">
    <property type="component" value="Unassembled WGS sequence"/>
</dbReference>
<dbReference type="EMBL" id="VJXW01000002">
    <property type="protein sequence ID" value="TRW28345.1"/>
    <property type="molecule type" value="Genomic_DNA"/>
</dbReference>
<dbReference type="OrthoDB" id="1758267at2"/>
<feature type="domain" description="Copper amine oxidase-like N-terminal" evidence="1">
    <location>
        <begin position="175"/>
        <end position="224"/>
    </location>
</feature>
<evidence type="ECO:0000313" key="3">
    <source>
        <dbReference type="Proteomes" id="UP000319424"/>
    </source>
</evidence>
<feature type="domain" description="Copper amine oxidase-like N-terminal" evidence="1">
    <location>
        <begin position="43"/>
        <end position="77"/>
    </location>
</feature>
<accession>A0A552VCY8</accession>
<comment type="caution">
    <text evidence="2">The sequence shown here is derived from an EMBL/GenBank/DDBJ whole genome shotgun (WGS) entry which is preliminary data.</text>
</comment>
<evidence type="ECO:0000259" key="1">
    <source>
        <dbReference type="Pfam" id="PF07833"/>
    </source>
</evidence>